<name>A0A9D5B9K8_PEA</name>
<dbReference type="AlphaFoldDB" id="A0A9D5B9K8"/>
<dbReference type="EMBL" id="JAMSHJ010000002">
    <property type="protein sequence ID" value="KAI5434841.1"/>
    <property type="molecule type" value="Genomic_DNA"/>
</dbReference>
<protein>
    <submittedName>
        <fullName evidence="2">Uncharacterized protein</fullName>
    </submittedName>
</protein>
<keyword evidence="3" id="KW-1185">Reference proteome</keyword>
<reference evidence="2 3" key="1">
    <citation type="journal article" date="2022" name="Nat. Genet.">
        <title>Improved pea reference genome and pan-genome highlight genomic features and evolutionary characteristics.</title>
        <authorList>
            <person name="Yang T."/>
            <person name="Liu R."/>
            <person name="Luo Y."/>
            <person name="Hu S."/>
            <person name="Wang D."/>
            <person name="Wang C."/>
            <person name="Pandey M.K."/>
            <person name="Ge S."/>
            <person name="Xu Q."/>
            <person name="Li N."/>
            <person name="Li G."/>
            <person name="Huang Y."/>
            <person name="Saxena R.K."/>
            <person name="Ji Y."/>
            <person name="Li M."/>
            <person name="Yan X."/>
            <person name="He Y."/>
            <person name="Liu Y."/>
            <person name="Wang X."/>
            <person name="Xiang C."/>
            <person name="Varshney R.K."/>
            <person name="Ding H."/>
            <person name="Gao S."/>
            <person name="Zong X."/>
        </authorList>
    </citation>
    <scope>NUCLEOTIDE SEQUENCE [LARGE SCALE GENOMIC DNA]</scope>
    <source>
        <strain evidence="2 3">cv. Zhongwan 6</strain>
    </source>
</reference>
<evidence type="ECO:0000313" key="3">
    <source>
        <dbReference type="Proteomes" id="UP001058974"/>
    </source>
</evidence>
<feature type="region of interest" description="Disordered" evidence="1">
    <location>
        <begin position="72"/>
        <end position="100"/>
    </location>
</feature>
<evidence type="ECO:0000256" key="1">
    <source>
        <dbReference type="SAM" id="MobiDB-lite"/>
    </source>
</evidence>
<evidence type="ECO:0000313" key="2">
    <source>
        <dbReference type="EMBL" id="KAI5434841.1"/>
    </source>
</evidence>
<sequence>MNFSQVKLAFESGGIFSIVDNRMGFYTSECVEKLLILGLNCCKDAPEERPKMEEVARELEIILSMMPDYHAKKGGEYDTSDSGSTFSSQPSSSVMKNPFVSEDSLGSELVSGDIPTIRPR</sequence>
<dbReference type="Proteomes" id="UP001058974">
    <property type="component" value="Chromosome 2"/>
</dbReference>
<gene>
    <name evidence="2" type="ORF">KIW84_021597</name>
</gene>
<accession>A0A9D5B9K8</accession>
<proteinExistence type="predicted"/>
<dbReference type="Gramene" id="Psat02G0159700-T5">
    <property type="protein sequence ID" value="KAI5434841.1"/>
    <property type="gene ID" value="KIW84_021597"/>
</dbReference>
<comment type="caution">
    <text evidence="2">The sequence shown here is derived from an EMBL/GenBank/DDBJ whole genome shotgun (WGS) entry which is preliminary data.</text>
</comment>
<organism evidence="2 3">
    <name type="scientific">Pisum sativum</name>
    <name type="common">Garden pea</name>
    <name type="synonym">Lathyrus oleraceus</name>
    <dbReference type="NCBI Taxonomy" id="3888"/>
    <lineage>
        <taxon>Eukaryota</taxon>
        <taxon>Viridiplantae</taxon>
        <taxon>Streptophyta</taxon>
        <taxon>Embryophyta</taxon>
        <taxon>Tracheophyta</taxon>
        <taxon>Spermatophyta</taxon>
        <taxon>Magnoliopsida</taxon>
        <taxon>eudicotyledons</taxon>
        <taxon>Gunneridae</taxon>
        <taxon>Pentapetalae</taxon>
        <taxon>rosids</taxon>
        <taxon>fabids</taxon>
        <taxon>Fabales</taxon>
        <taxon>Fabaceae</taxon>
        <taxon>Papilionoideae</taxon>
        <taxon>50 kb inversion clade</taxon>
        <taxon>NPAAA clade</taxon>
        <taxon>Hologalegina</taxon>
        <taxon>IRL clade</taxon>
        <taxon>Fabeae</taxon>
        <taxon>Lathyrus</taxon>
    </lineage>
</organism>
<dbReference type="Gene3D" id="1.10.510.10">
    <property type="entry name" value="Transferase(Phosphotransferase) domain 1"/>
    <property type="match status" value="1"/>
</dbReference>
<feature type="compositionally biased region" description="Low complexity" evidence="1">
    <location>
        <begin position="80"/>
        <end position="93"/>
    </location>
</feature>